<accession>A0ACB9TCY6</accession>
<dbReference type="Proteomes" id="UP001056778">
    <property type="component" value="Chromosome 3"/>
</dbReference>
<protein>
    <submittedName>
        <fullName evidence="1">Neuralized</fullName>
    </submittedName>
</protein>
<reference evidence="1" key="1">
    <citation type="submission" date="2022-04" db="EMBL/GenBank/DDBJ databases">
        <title>Chromosome-scale genome assembly of Holotrichia oblita Faldermann.</title>
        <authorList>
            <person name="Rongchong L."/>
        </authorList>
    </citation>
    <scope>NUCLEOTIDE SEQUENCE</scope>
    <source>
        <strain evidence="1">81SQS9</strain>
    </source>
</reference>
<name>A0ACB9TCY6_HOLOL</name>
<gene>
    <name evidence="1" type="ORF">MML48_3g00020708</name>
</gene>
<dbReference type="EMBL" id="CM043017">
    <property type="protein sequence ID" value="KAI4464530.1"/>
    <property type="molecule type" value="Genomic_DNA"/>
</dbReference>
<proteinExistence type="predicted"/>
<organism evidence="1 2">
    <name type="scientific">Holotrichia oblita</name>
    <name type="common">Chafer beetle</name>
    <dbReference type="NCBI Taxonomy" id="644536"/>
    <lineage>
        <taxon>Eukaryota</taxon>
        <taxon>Metazoa</taxon>
        <taxon>Ecdysozoa</taxon>
        <taxon>Arthropoda</taxon>
        <taxon>Hexapoda</taxon>
        <taxon>Insecta</taxon>
        <taxon>Pterygota</taxon>
        <taxon>Neoptera</taxon>
        <taxon>Endopterygota</taxon>
        <taxon>Coleoptera</taxon>
        <taxon>Polyphaga</taxon>
        <taxon>Scarabaeiformia</taxon>
        <taxon>Scarabaeidae</taxon>
        <taxon>Melolonthinae</taxon>
        <taxon>Holotrichia</taxon>
    </lineage>
</organism>
<comment type="caution">
    <text evidence="1">The sequence shown here is derived from an EMBL/GenBank/DDBJ whole genome shotgun (WGS) entry which is preliminary data.</text>
</comment>
<evidence type="ECO:0000313" key="2">
    <source>
        <dbReference type="Proteomes" id="UP001056778"/>
    </source>
</evidence>
<evidence type="ECO:0000313" key="1">
    <source>
        <dbReference type="EMBL" id="KAI4464530.1"/>
    </source>
</evidence>
<keyword evidence="2" id="KW-1185">Reference proteome</keyword>
<sequence>MAYFHYRCGERITLLNDSCTAVRNDSEFDHGIVVSAEPLVNDVLFEIKIDRKVNSWSGSLVIGVTECDPMHLEFPACASKLQNGSWIMAGNCILKDGILLVERYGIDLDKLSQDDRVGLMRTSEGDLMFYINGDSQGVAVEGVPPILYAVVDLYGKCVQVTITSPTAREHNNDDCLSGSSVLGIDNDILNVTLGGDLSELSLSSSNSLDIRMDMNMGITTHNPSTLMFPATMTNMRSGTIMMSGCGILTNGKGTRREYGDFNLDELSEGDRVGMMRKPDGNLHYFINGLDQGIAATRVPTTVWGVIDLYGMTIKVSIVERDEREEQNLMTRRNARDQQVSLPDPHPLPDYYDRLTFHHNCGTHAEVINNGRTAHRPNAIDDFNNGVVLTARPLKPGEMFEVRLDRIVSKWAGSIEIGVTTHSPTDLEFPFTMTNVRSGTWMMTGSGIMHNGTTVLEQYGVNLDRLQVSDRVGLVRKENGNLHFFVNGIDQGIAASNVAERVYGVIDLYGQAVAATIVDTMDYESRIPLILVCLIRLCTGCST</sequence>